<dbReference type="EMBL" id="JASBWR010000067">
    <property type="protein sequence ID" value="KAJ9100024.1"/>
    <property type="molecule type" value="Genomic_DNA"/>
</dbReference>
<dbReference type="Proteomes" id="UP001241377">
    <property type="component" value="Unassembled WGS sequence"/>
</dbReference>
<gene>
    <name evidence="1" type="ORF">QFC19_005842</name>
</gene>
<proteinExistence type="predicted"/>
<protein>
    <submittedName>
        <fullName evidence="1">Uncharacterized protein</fullName>
    </submittedName>
</protein>
<comment type="caution">
    <text evidence="1">The sequence shown here is derived from an EMBL/GenBank/DDBJ whole genome shotgun (WGS) entry which is preliminary data.</text>
</comment>
<accession>A0ACC2VLM0</accession>
<reference evidence="1" key="1">
    <citation type="submission" date="2023-04" db="EMBL/GenBank/DDBJ databases">
        <title>Draft Genome sequencing of Naganishia species isolated from polar environments using Oxford Nanopore Technology.</title>
        <authorList>
            <person name="Leo P."/>
            <person name="Venkateswaran K."/>
        </authorList>
    </citation>
    <scope>NUCLEOTIDE SEQUENCE</scope>
    <source>
        <strain evidence="1">MNA-CCFEE 5261</strain>
    </source>
</reference>
<evidence type="ECO:0000313" key="1">
    <source>
        <dbReference type="EMBL" id="KAJ9100024.1"/>
    </source>
</evidence>
<keyword evidence="2" id="KW-1185">Reference proteome</keyword>
<sequence length="114" mass="11946">MSTSGVSDMTASATAFKSSSSPKLRQRNRILSAQNHTAHPQIDAILAAKEDGSGSISQGGNLKPEPKAVSTARPTSPLMPIVRSLEKLGEKVPSLPKMPGMPDIKLPASSIEVK</sequence>
<evidence type="ECO:0000313" key="2">
    <source>
        <dbReference type="Proteomes" id="UP001241377"/>
    </source>
</evidence>
<organism evidence="1 2">
    <name type="scientific">Naganishia cerealis</name>
    <dbReference type="NCBI Taxonomy" id="610337"/>
    <lineage>
        <taxon>Eukaryota</taxon>
        <taxon>Fungi</taxon>
        <taxon>Dikarya</taxon>
        <taxon>Basidiomycota</taxon>
        <taxon>Agaricomycotina</taxon>
        <taxon>Tremellomycetes</taxon>
        <taxon>Filobasidiales</taxon>
        <taxon>Filobasidiaceae</taxon>
        <taxon>Naganishia</taxon>
    </lineage>
</organism>
<name>A0ACC2VLM0_9TREE</name>